<protein>
    <submittedName>
        <fullName evidence="1">Uncharacterized protein</fullName>
    </submittedName>
</protein>
<proteinExistence type="predicted"/>
<evidence type="ECO:0000313" key="2">
    <source>
        <dbReference type="Proteomes" id="UP000006591"/>
    </source>
</evidence>
<accession>A0A0E0I1N2</accession>
<dbReference type="AlphaFoldDB" id="A0A0E0I1N2"/>
<dbReference type="Gramene" id="ONIVA07G15170.1">
    <property type="protein sequence ID" value="ONIVA07G15170.1"/>
    <property type="gene ID" value="ONIVA07G15170"/>
</dbReference>
<reference evidence="1" key="1">
    <citation type="submission" date="2015-04" db="UniProtKB">
        <authorList>
            <consortium name="EnsemblPlants"/>
        </authorList>
    </citation>
    <scope>IDENTIFICATION</scope>
    <source>
        <strain evidence="1">SL10</strain>
    </source>
</reference>
<name>A0A0E0I1N2_ORYNI</name>
<evidence type="ECO:0000313" key="1">
    <source>
        <dbReference type="EnsemblPlants" id="ONIVA07G15170.1"/>
    </source>
</evidence>
<dbReference type="EnsemblPlants" id="ONIVA07G15170.1">
    <property type="protein sequence ID" value="ONIVA07G15170.1"/>
    <property type="gene ID" value="ONIVA07G15170"/>
</dbReference>
<dbReference type="Proteomes" id="UP000006591">
    <property type="component" value="Chromosome 7"/>
</dbReference>
<sequence length="127" mass="14042">MTGDVVRRRRGWRRCRARGRTRARRRVDAPISLTAGFELFSALAFSVTGGRTARQPAQWRRFTGEGEGARLPTCTTVSTARARGASEAKRRSIAASGKVRLVHGLMTHGVDPLSDIYLFAVLIVLFE</sequence>
<dbReference type="HOGENOM" id="CLU_1974101_0_0_1"/>
<reference evidence="1" key="2">
    <citation type="submission" date="2018-04" db="EMBL/GenBank/DDBJ databases">
        <title>OnivRS2 (Oryza nivara Reference Sequence Version 2).</title>
        <authorList>
            <person name="Zhang J."/>
            <person name="Kudrna D."/>
            <person name="Lee S."/>
            <person name="Talag J."/>
            <person name="Rajasekar S."/>
            <person name="Welchert J."/>
            <person name="Hsing Y.-I."/>
            <person name="Wing R.A."/>
        </authorList>
    </citation>
    <scope>NUCLEOTIDE SEQUENCE [LARGE SCALE GENOMIC DNA]</scope>
    <source>
        <strain evidence="1">SL10</strain>
    </source>
</reference>
<keyword evidence="2" id="KW-1185">Reference proteome</keyword>
<organism evidence="1">
    <name type="scientific">Oryza nivara</name>
    <name type="common">Indian wild rice</name>
    <name type="synonym">Oryza sativa f. spontanea</name>
    <dbReference type="NCBI Taxonomy" id="4536"/>
    <lineage>
        <taxon>Eukaryota</taxon>
        <taxon>Viridiplantae</taxon>
        <taxon>Streptophyta</taxon>
        <taxon>Embryophyta</taxon>
        <taxon>Tracheophyta</taxon>
        <taxon>Spermatophyta</taxon>
        <taxon>Magnoliopsida</taxon>
        <taxon>Liliopsida</taxon>
        <taxon>Poales</taxon>
        <taxon>Poaceae</taxon>
        <taxon>BOP clade</taxon>
        <taxon>Oryzoideae</taxon>
        <taxon>Oryzeae</taxon>
        <taxon>Oryzinae</taxon>
        <taxon>Oryza</taxon>
    </lineage>
</organism>